<dbReference type="InterPro" id="IPR001657">
    <property type="entry name" value="Hedgehog"/>
</dbReference>
<dbReference type="InterPro" id="IPR001767">
    <property type="entry name" value="Hedgehog_Hint"/>
</dbReference>
<feature type="domain" description="Hint" evidence="3">
    <location>
        <begin position="129"/>
        <end position="223"/>
    </location>
</feature>
<protein>
    <recommendedName>
        <fullName evidence="3">Hint domain-containing protein</fullName>
    </recommendedName>
</protein>
<dbReference type="InterPro" id="IPR050387">
    <property type="entry name" value="Hedgehog_Signaling"/>
</dbReference>
<dbReference type="AlphaFoldDB" id="R7QIV5"/>
<evidence type="ECO:0000256" key="2">
    <source>
        <dbReference type="ARBA" id="ARBA00022729"/>
    </source>
</evidence>
<dbReference type="PANTHER" id="PTHR11889:SF31">
    <property type="entry name" value="PROTEIN HEDGEHOG"/>
    <property type="match status" value="1"/>
</dbReference>
<dbReference type="CDD" id="cd00081">
    <property type="entry name" value="Hint"/>
    <property type="match status" value="1"/>
</dbReference>
<dbReference type="GO" id="GO:0016540">
    <property type="term" value="P:protein autoprocessing"/>
    <property type="evidence" value="ECO:0007669"/>
    <property type="project" value="InterPro"/>
</dbReference>
<dbReference type="InterPro" id="IPR003587">
    <property type="entry name" value="Hint_dom_N"/>
</dbReference>
<dbReference type="EMBL" id="HG001890">
    <property type="protein sequence ID" value="CDF37979.1"/>
    <property type="molecule type" value="Genomic_DNA"/>
</dbReference>
<dbReference type="STRING" id="2769.R7QIV5"/>
<keyword evidence="5" id="KW-1185">Reference proteome</keyword>
<dbReference type="Gene3D" id="2.170.16.10">
    <property type="entry name" value="Hedgehog/Intein (Hint) domain"/>
    <property type="match status" value="1"/>
</dbReference>
<dbReference type="OrthoDB" id="5539at2759"/>
<dbReference type="PANTHER" id="PTHR11889">
    <property type="entry name" value="HEDGEHOG"/>
    <property type="match status" value="1"/>
</dbReference>
<dbReference type="Pfam" id="PF01079">
    <property type="entry name" value="Hint"/>
    <property type="match status" value="1"/>
</dbReference>
<organism evidence="4 5">
    <name type="scientific">Chondrus crispus</name>
    <name type="common">Carrageen Irish moss</name>
    <name type="synonym">Polymorpha crispa</name>
    <dbReference type="NCBI Taxonomy" id="2769"/>
    <lineage>
        <taxon>Eukaryota</taxon>
        <taxon>Rhodophyta</taxon>
        <taxon>Florideophyceae</taxon>
        <taxon>Rhodymeniophycidae</taxon>
        <taxon>Gigartinales</taxon>
        <taxon>Gigartinaceae</taxon>
        <taxon>Chondrus</taxon>
    </lineage>
</organism>
<keyword evidence="2" id="KW-0732">Signal</keyword>
<proteinExistence type="predicted"/>
<name>R7QIV5_CHOCR</name>
<dbReference type="KEGG" id="ccp:CHC_T00005973001"/>
<evidence type="ECO:0000256" key="1">
    <source>
        <dbReference type="ARBA" id="ARBA00022473"/>
    </source>
</evidence>
<dbReference type="SUPFAM" id="SSF51294">
    <property type="entry name" value="Hedgehog/intein (Hint) domain"/>
    <property type="match status" value="1"/>
</dbReference>
<sequence length="318" mass="35209">MGNVTFNRNADFSNSQILDLYWDEVNMESNTKEKLVLDFSNTYINRRVLANTTIVGKADFTDAIFETVYIENFNATQPRFAGAQFREQEFIDGYCCSRVCISLDCMCNVSQPSGECPAGRSNVNVSAPLTCFPADATVSRPDGLVVRMEDLQYADKVAVGDGSHSDVFFFGHRSPHPVSEFVSIHHAGSQTPLRLSPGHYLYVDGKLRTARSVRPGDRLRGADGEYDLFVLNVKRQQLRGLYAPTSVHGDLVVDGVMVSSYTDVMHPGLAHKLLHPLRLLYRYGLDAVVSRVTALHQTSFAHVPRAIGIPHGPQAVDN</sequence>
<dbReference type="PRINTS" id="PR00632">
    <property type="entry name" value="SONICHHOG"/>
</dbReference>
<dbReference type="SMART" id="SM00306">
    <property type="entry name" value="HintN"/>
    <property type="match status" value="1"/>
</dbReference>
<gene>
    <name evidence="4" type="ORF">CHC_T00005973001</name>
</gene>
<reference evidence="5" key="1">
    <citation type="journal article" date="2013" name="Proc. Natl. Acad. Sci. U.S.A.">
        <title>Genome structure and metabolic features in the red seaweed Chondrus crispus shed light on evolution of the Archaeplastida.</title>
        <authorList>
            <person name="Collen J."/>
            <person name="Porcel B."/>
            <person name="Carre W."/>
            <person name="Ball S.G."/>
            <person name="Chaparro C."/>
            <person name="Tonon T."/>
            <person name="Barbeyron T."/>
            <person name="Michel G."/>
            <person name="Noel B."/>
            <person name="Valentin K."/>
            <person name="Elias M."/>
            <person name="Artiguenave F."/>
            <person name="Arun A."/>
            <person name="Aury J.M."/>
            <person name="Barbosa-Neto J.F."/>
            <person name="Bothwell J.H."/>
            <person name="Bouget F.Y."/>
            <person name="Brillet L."/>
            <person name="Cabello-Hurtado F."/>
            <person name="Capella-Gutierrez S."/>
            <person name="Charrier B."/>
            <person name="Cladiere L."/>
            <person name="Cock J.M."/>
            <person name="Coelho S.M."/>
            <person name="Colleoni C."/>
            <person name="Czjzek M."/>
            <person name="Da Silva C."/>
            <person name="Delage L."/>
            <person name="Denoeud F."/>
            <person name="Deschamps P."/>
            <person name="Dittami S.M."/>
            <person name="Gabaldon T."/>
            <person name="Gachon C.M."/>
            <person name="Groisillier A."/>
            <person name="Herve C."/>
            <person name="Jabbari K."/>
            <person name="Katinka M."/>
            <person name="Kloareg B."/>
            <person name="Kowalczyk N."/>
            <person name="Labadie K."/>
            <person name="Leblanc C."/>
            <person name="Lopez P.J."/>
            <person name="McLachlan D.H."/>
            <person name="Meslet-Cladiere L."/>
            <person name="Moustafa A."/>
            <person name="Nehr Z."/>
            <person name="Nyvall Collen P."/>
            <person name="Panaud O."/>
            <person name="Partensky F."/>
            <person name="Poulain J."/>
            <person name="Rensing S.A."/>
            <person name="Rousvoal S."/>
            <person name="Samson G."/>
            <person name="Symeonidi A."/>
            <person name="Weissenbach J."/>
            <person name="Zambounis A."/>
            <person name="Wincker P."/>
            <person name="Boyen C."/>
        </authorList>
    </citation>
    <scope>NUCLEOTIDE SEQUENCE [LARGE SCALE GENOMIC DNA]</scope>
    <source>
        <strain evidence="5">cv. Stackhouse</strain>
    </source>
</reference>
<dbReference type="RefSeq" id="XP_005717848.1">
    <property type="nucleotide sequence ID" value="XM_005717791.1"/>
</dbReference>
<dbReference type="InterPro" id="IPR036844">
    <property type="entry name" value="Hint_dom_sf"/>
</dbReference>
<dbReference type="GO" id="GO:0007267">
    <property type="term" value="P:cell-cell signaling"/>
    <property type="evidence" value="ECO:0007669"/>
    <property type="project" value="InterPro"/>
</dbReference>
<evidence type="ECO:0000313" key="4">
    <source>
        <dbReference type="EMBL" id="CDF37979.1"/>
    </source>
</evidence>
<dbReference type="Proteomes" id="UP000012073">
    <property type="component" value="Unassembled WGS sequence"/>
</dbReference>
<dbReference type="GeneID" id="17325574"/>
<keyword evidence="1" id="KW-0217">Developmental protein</keyword>
<dbReference type="Gramene" id="CDF37979">
    <property type="protein sequence ID" value="CDF37979"/>
    <property type="gene ID" value="CHC_T00005973001"/>
</dbReference>
<evidence type="ECO:0000259" key="3">
    <source>
        <dbReference type="SMART" id="SM00306"/>
    </source>
</evidence>
<accession>R7QIV5</accession>
<evidence type="ECO:0000313" key="5">
    <source>
        <dbReference type="Proteomes" id="UP000012073"/>
    </source>
</evidence>